<proteinExistence type="predicted"/>
<evidence type="ECO:0000313" key="4">
    <source>
        <dbReference type="Proteomes" id="UP001497512"/>
    </source>
</evidence>
<keyword evidence="4" id="KW-1185">Reference proteome</keyword>
<evidence type="ECO:0000256" key="2">
    <source>
        <dbReference type="SAM" id="Phobius"/>
    </source>
</evidence>
<dbReference type="Proteomes" id="UP001497512">
    <property type="component" value="Chromosome 8"/>
</dbReference>
<feature type="region of interest" description="Disordered" evidence="1">
    <location>
        <begin position="66"/>
        <end position="91"/>
    </location>
</feature>
<dbReference type="Gene3D" id="3.40.50.720">
    <property type="entry name" value="NAD(P)-binding Rossmann-like Domain"/>
    <property type="match status" value="1"/>
</dbReference>
<evidence type="ECO:0000256" key="1">
    <source>
        <dbReference type="SAM" id="MobiDB-lite"/>
    </source>
</evidence>
<feature type="compositionally biased region" description="Polar residues" evidence="1">
    <location>
        <begin position="81"/>
        <end position="91"/>
    </location>
</feature>
<keyword evidence="2" id="KW-0812">Transmembrane</keyword>
<sequence>MDVAGKHFEVMGLGGLGPMVVEFGKAFGMTVTVSAPPPRKRRKLVRFWELIQFIISFEELELPTTANPDSSSGLKKRMTENPENPNGCTSVSNKKDVAAVGKCGVVVSFNSEKKPLSPVVAEIKFLIDRVSSSEEEKSCHTAVFELEVNDDGGFPSASMGQEGDDSDIALWDGGSGAFRSQVVNLLVLFFVVSLSMQPLYVANA</sequence>
<feature type="transmembrane region" description="Helical" evidence="2">
    <location>
        <begin position="182"/>
        <end position="201"/>
    </location>
</feature>
<keyword evidence="2" id="KW-1133">Transmembrane helix</keyword>
<name>A0ABP0UZ67_9BRYO</name>
<gene>
    <name evidence="3" type="ORF">CSSPTR1EN2_LOCUS21881</name>
</gene>
<reference evidence="3" key="1">
    <citation type="submission" date="2024-02" db="EMBL/GenBank/DDBJ databases">
        <authorList>
            <consortium name="ELIXIR-Norway"/>
            <consortium name="Elixir Norway"/>
        </authorList>
    </citation>
    <scope>NUCLEOTIDE SEQUENCE</scope>
</reference>
<dbReference type="EMBL" id="OZ019900">
    <property type="protein sequence ID" value="CAK9233968.1"/>
    <property type="molecule type" value="Genomic_DNA"/>
</dbReference>
<dbReference type="InterPro" id="IPR036291">
    <property type="entry name" value="NAD(P)-bd_dom_sf"/>
</dbReference>
<protein>
    <submittedName>
        <fullName evidence="3">Uncharacterized protein</fullName>
    </submittedName>
</protein>
<organism evidence="3 4">
    <name type="scientific">Sphagnum troendelagicum</name>
    <dbReference type="NCBI Taxonomy" id="128251"/>
    <lineage>
        <taxon>Eukaryota</taxon>
        <taxon>Viridiplantae</taxon>
        <taxon>Streptophyta</taxon>
        <taxon>Embryophyta</taxon>
        <taxon>Bryophyta</taxon>
        <taxon>Sphagnophytina</taxon>
        <taxon>Sphagnopsida</taxon>
        <taxon>Sphagnales</taxon>
        <taxon>Sphagnaceae</taxon>
        <taxon>Sphagnum</taxon>
    </lineage>
</organism>
<keyword evidence="2" id="KW-0472">Membrane</keyword>
<evidence type="ECO:0000313" key="3">
    <source>
        <dbReference type="EMBL" id="CAK9233968.1"/>
    </source>
</evidence>
<accession>A0ABP0UZ67</accession>
<dbReference type="SUPFAM" id="SSF51735">
    <property type="entry name" value="NAD(P)-binding Rossmann-fold domains"/>
    <property type="match status" value="1"/>
</dbReference>